<dbReference type="InterPro" id="IPR000524">
    <property type="entry name" value="Tscrpt_reg_HTH_GntR"/>
</dbReference>
<dbReference type="PANTHER" id="PTHR43537:SF24">
    <property type="entry name" value="GLUCONATE OPERON TRANSCRIPTIONAL REPRESSOR"/>
    <property type="match status" value="1"/>
</dbReference>
<dbReference type="InterPro" id="IPR036390">
    <property type="entry name" value="WH_DNA-bd_sf"/>
</dbReference>
<protein>
    <submittedName>
        <fullName evidence="5">Transcriptional regulator</fullName>
    </submittedName>
</protein>
<dbReference type="Proteomes" id="UP000218598">
    <property type="component" value="Unassembled WGS sequence"/>
</dbReference>
<accession>A0A2A3YEJ7</accession>
<dbReference type="OrthoDB" id="3864082at2"/>
<evidence type="ECO:0000256" key="1">
    <source>
        <dbReference type="ARBA" id="ARBA00023015"/>
    </source>
</evidence>
<dbReference type="PROSITE" id="PS50949">
    <property type="entry name" value="HTH_GNTR"/>
    <property type="match status" value="1"/>
</dbReference>
<evidence type="ECO:0000256" key="3">
    <source>
        <dbReference type="ARBA" id="ARBA00023163"/>
    </source>
</evidence>
<dbReference type="Pfam" id="PF07729">
    <property type="entry name" value="FCD"/>
    <property type="match status" value="1"/>
</dbReference>
<keyword evidence="6" id="KW-1185">Reference proteome</keyword>
<dbReference type="PANTHER" id="PTHR43537">
    <property type="entry name" value="TRANSCRIPTIONAL REGULATOR, GNTR FAMILY"/>
    <property type="match status" value="1"/>
</dbReference>
<dbReference type="EMBL" id="NRGR01000043">
    <property type="protein sequence ID" value="PCC37714.1"/>
    <property type="molecule type" value="Genomic_DNA"/>
</dbReference>
<dbReference type="SMART" id="SM00345">
    <property type="entry name" value="HTH_GNTR"/>
    <property type="match status" value="1"/>
</dbReference>
<reference evidence="5 6" key="1">
    <citation type="journal article" date="2017" name="Elife">
        <title>Extensive horizontal gene transfer in cheese-associated bacteria.</title>
        <authorList>
            <person name="Bonham K.S."/>
            <person name="Wolfe B.E."/>
            <person name="Dutton R.J."/>
        </authorList>
    </citation>
    <scope>NUCLEOTIDE SEQUENCE [LARGE SCALE GENOMIC DNA]</scope>
    <source>
        <strain evidence="5 6">341_9</strain>
    </source>
</reference>
<organism evidence="5 6">
    <name type="scientific">Brachybacterium alimentarium</name>
    <dbReference type="NCBI Taxonomy" id="47845"/>
    <lineage>
        <taxon>Bacteria</taxon>
        <taxon>Bacillati</taxon>
        <taxon>Actinomycetota</taxon>
        <taxon>Actinomycetes</taxon>
        <taxon>Micrococcales</taxon>
        <taxon>Dermabacteraceae</taxon>
        <taxon>Brachybacterium</taxon>
    </lineage>
</organism>
<dbReference type="SUPFAM" id="SSF46785">
    <property type="entry name" value="Winged helix' DNA-binding domain"/>
    <property type="match status" value="1"/>
</dbReference>
<name>A0A2A3YEJ7_9MICO</name>
<dbReference type="Gene3D" id="1.20.120.530">
    <property type="entry name" value="GntR ligand-binding domain-like"/>
    <property type="match status" value="1"/>
</dbReference>
<dbReference type="Pfam" id="PF00392">
    <property type="entry name" value="GntR"/>
    <property type="match status" value="1"/>
</dbReference>
<feature type="domain" description="HTH gntR-type" evidence="4">
    <location>
        <begin position="15"/>
        <end position="82"/>
    </location>
</feature>
<dbReference type="SUPFAM" id="SSF48008">
    <property type="entry name" value="GntR ligand-binding domain-like"/>
    <property type="match status" value="1"/>
</dbReference>
<keyword evidence="3" id="KW-0804">Transcription</keyword>
<keyword evidence="2" id="KW-0238">DNA-binding</keyword>
<evidence type="ECO:0000256" key="2">
    <source>
        <dbReference type="ARBA" id="ARBA00023125"/>
    </source>
</evidence>
<dbReference type="InterPro" id="IPR011711">
    <property type="entry name" value="GntR_C"/>
</dbReference>
<comment type="caution">
    <text evidence="5">The sequence shown here is derived from an EMBL/GenBank/DDBJ whole genome shotgun (WGS) entry which is preliminary data.</text>
</comment>
<evidence type="ECO:0000313" key="5">
    <source>
        <dbReference type="EMBL" id="PCC37714.1"/>
    </source>
</evidence>
<evidence type="ECO:0000313" key="6">
    <source>
        <dbReference type="Proteomes" id="UP000218598"/>
    </source>
</evidence>
<dbReference type="InterPro" id="IPR008920">
    <property type="entry name" value="TF_FadR/GntR_C"/>
</dbReference>
<proteinExistence type="predicted"/>
<keyword evidence="1" id="KW-0805">Transcription regulation</keyword>
<evidence type="ECO:0000259" key="4">
    <source>
        <dbReference type="PROSITE" id="PS50949"/>
    </source>
</evidence>
<dbReference type="GeneID" id="95327419"/>
<dbReference type="GO" id="GO:0003677">
    <property type="term" value="F:DNA binding"/>
    <property type="evidence" value="ECO:0007669"/>
    <property type="project" value="UniProtKB-KW"/>
</dbReference>
<dbReference type="InterPro" id="IPR036388">
    <property type="entry name" value="WH-like_DNA-bd_sf"/>
</dbReference>
<dbReference type="RefSeq" id="WP_096164811.1">
    <property type="nucleotide sequence ID" value="NZ_BAAAIQ010000053.1"/>
</dbReference>
<gene>
    <name evidence="5" type="ORF">CIK66_18045</name>
</gene>
<dbReference type="GO" id="GO:0003700">
    <property type="term" value="F:DNA-binding transcription factor activity"/>
    <property type="evidence" value="ECO:0007669"/>
    <property type="project" value="InterPro"/>
</dbReference>
<dbReference type="SMART" id="SM00895">
    <property type="entry name" value="FCD"/>
    <property type="match status" value="1"/>
</dbReference>
<dbReference type="AlphaFoldDB" id="A0A2A3YEJ7"/>
<dbReference type="Gene3D" id="1.10.10.10">
    <property type="entry name" value="Winged helix-like DNA-binding domain superfamily/Winged helix DNA-binding domain"/>
    <property type="match status" value="1"/>
</dbReference>
<sequence>MESLELPWLDVPESRPIADRIAASVARKIAEGDIDPGDLLTEVDVAARHGASRTPSREAMLQLERWGLVRLVPKKGALVTNPTARERRELLSVRSMLESHAVARIVGDDALRESLLGRLEPILAAQADAVGRPTDFVLHDYSFHLQIAAHDDNHVVDEILRTLAPRLVRLTRLAVTAASADLAALHREHVELTDAIRRQDVATFRELIDHHLTSGHEHYEVMP</sequence>